<sequence>MPVTLHSQANLTISSVSRRQGCTPSGPWDGHLHKPSCRRSESMTDTPSSTRGPYPAAREGAGTVPATTRSGGSDTLAQARAALREVIPRLVALMRSAPDPGSGAVGTWTVGDVAAHLAHILRLDTDAIAGRPVPDATVTTAGMAQANAKMLARDDERDPSVLADRLGRLAQQFDDIASRSHAVTVTWLQGVRLPASAVACHLLEECLIHGHDIAVATGRPWPIQRHHALLAIEDGVLPLIAALPSTALVNQEKASSFQARFDLRLRGGGRTLMLFDRGSLTLDAGGARDVDAHLSADPAALMLVFIGRQAIAKSLLEGKLTAWGRRPWKLARMLTVISPP</sequence>
<dbReference type="AlphaFoldDB" id="A0A4R4W010"/>
<dbReference type="Proteomes" id="UP000294543">
    <property type="component" value="Unassembled WGS sequence"/>
</dbReference>
<proteinExistence type="predicted"/>
<dbReference type="EMBL" id="SMKP01000225">
    <property type="protein sequence ID" value="TDD11111.1"/>
    <property type="molecule type" value="Genomic_DNA"/>
</dbReference>
<dbReference type="SUPFAM" id="SSF55718">
    <property type="entry name" value="SCP-like"/>
    <property type="match status" value="1"/>
</dbReference>
<evidence type="ECO:0000259" key="2">
    <source>
        <dbReference type="Pfam" id="PF11716"/>
    </source>
</evidence>
<comment type="caution">
    <text evidence="3">The sequence shown here is derived from an EMBL/GenBank/DDBJ whole genome shotgun (WGS) entry which is preliminary data.</text>
</comment>
<dbReference type="GO" id="GO:0046872">
    <property type="term" value="F:metal ion binding"/>
    <property type="evidence" value="ECO:0007669"/>
    <property type="project" value="InterPro"/>
</dbReference>
<dbReference type="SUPFAM" id="SSF109854">
    <property type="entry name" value="DinB/YfiT-like putative metalloenzymes"/>
    <property type="match status" value="1"/>
</dbReference>
<protein>
    <recommendedName>
        <fullName evidence="2">Mycothiol-dependent maleylpyruvate isomerase metal-binding domain-containing protein</fullName>
    </recommendedName>
</protein>
<name>A0A4R4W010_9ACTN</name>
<organism evidence="3 4">
    <name type="scientific">Nonomuraea diastatica</name>
    <dbReference type="NCBI Taxonomy" id="1848329"/>
    <lineage>
        <taxon>Bacteria</taxon>
        <taxon>Bacillati</taxon>
        <taxon>Actinomycetota</taxon>
        <taxon>Actinomycetes</taxon>
        <taxon>Streptosporangiales</taxon>
        <taxon>Streptosporangiaceae</taxon>
        <taxon>Nonomuraea</taxon>
    </lineage>
</organism>
<dbReference type="InterPro" id="IPR036527">
    <property type="entry name" value="SCP2_sterol-bd_dom_sf"/>
</dbReference>
<dbReference type="Pfam" id="PF11716">
    <property type="entry name" value="MDMPI_N"/>
    <property type="match status" value="1"/>
</dbReference>
<dbReference type="InterPro" id="IPR034660">
    <property type="entry name" value="DinB/YfiT-like"/>
</dbReference>
<keyword evidence="4" id="KW-1185">Reference proteome</keyword>
<dbReference type="Gene3D" id="1.20.120.450">
    <property type="entry name" value="dinb family like domain"/>
    <property type="match status" value="1"/>
</dbReference>
<gene>
    <name evidence="3" type="ORF">E1294_45730</name>
</gene>
<reference evidence="3 4" key="1">
    <citation type="submission" date="2019-03" db="EMBL/GenBank/DDBJ databases">
        <title>Draft genome sequences of novel Actinobacteria.</title>
        <authorList>
            <person name="Sahin N."/>
            <person name="Ay H."/>
            <person name="Saygin H."/>
        </authorList>
    </citation>
    <scope>NUCLEOTIDE SEQUENCE [LARGE SCALE GENOMIC DNA]</scope>
    <source>
        <strain evidence="3 4">KC712</strain>
    </source>
</reference>
<evidence type="ECO:0000313" key="3">
    <source>
        <dbReference type="EMBL" id="TDD11111.1"/>
    </source>
</evidence>
<feature type="region of interest" description="Disordered" evidence="1">
    <location>
        <begin position="16"/>
        <end position="73"/>
    </location>
</feature>
<feature type="domain" description="Mycothiol-dependent maleylpyruvate isomerase metal-binding" evidence="2">
    <location>
        <begin position="107"/>
        <end position="214"/>
    </location>
</feature>
<dbReference type="InterPro" id="IPR024344">
    <property type="entry name" value="MDMPI_metal-binding"/>
</dbReference>
<dbReference type="OrthoDB" id="3669840at2"/>
<accession>A0A4R4W010</accession>
<evidence type="ECO:0000256" key="1">
    <source>
        <dbReference type="SAM" id="MobiDB-lite"/>
    </source>
</evidence>
<evidence type="ECO:0000313" key="4">
    <source>
        <dbReference type="Proteomes" id="UP000294543"/>
    </source>
</evidence>